<evidence type="ECO:0000313" key="11">
    <source>
        <dbReference type="Proteomes" id="UP000007648"/>
    </source>
</evidence>
<dbReference type="SUPFAM" id="SSF52799">
    <property type="entry name" value="(Phosphotyrosine protein) phosphatases II"/>
    <property type="match status" value="1"/>
</dbReference>
<reference evidence="10" key="3">
    <citation type="submission" date="2025-09" db="UniProtKB">
        <authorList>
            <consortium name="Ensembl"/>
        </authorList>
    </citation>
    <scope>IDENTIFICATION</scope>
</reference>
<dbReference type="InterPro" id="IPR029021">
    <property type="entry name" value="Prot-tyrosine_phosphatase-like"/>
</dbReference>
<dbReference type="GO" id="GO:0005737">
    <property type="term" value="C:cytoplasm"/>
    <property type="evidence" value="ECO:0007669"/>
    <property type="project" value="TreeGrafter"/>
</dbReference>
<dbReference type="PANTHER" id="PTHR45682">
    <property type="entry name" value="AGAP008228-PA"/>
    <property type="match status" value="1"/>
</dbReference>
<feature type="compositionally biased region" description="Polar residues" evidence="7">
    <location>
        <begin position="226"/>
        <end position="241"/>
    </location>
</feature>
<dbReference type="FunCoup" id="G3WD31">
    <property type="interactions" value="377"/>
</dbReference>
<dbReference type="Proteomes" id="UP000007648">
    <property type="component" value="Unassembled WGS sequence"/>
</dbReference>
<feature type="domain" description="Tyrosine-protein phosphatase" evidence="8">
    <location>
        <begin position="74"/>
        <end position="222"/>
    </location>
</feature>
<comment type="catalytic activity">
    <reaction evidence="5">
        <text>O-phospho-L-threonyl-[protein] + H2O = L-threonyl-[protein] + phosphate</text>
        <dbReference type="Rhea" id="RHEA:47004"/>
        <dbReference type="Rhea" id="RHEA-COMP:11060"/>
        <dbReference type="Rhea" id="RHEA-COMP:11605"/>
        <dbReference type="ChEBI" id="CHEBI:15377"/>
        <dbReference type="ChEBI" id="CHEBI:30013"/>
        <dbReference type="ChEBI" id="CHEBI:43474"/>
        <dbReference type="ChEBI" id="CHEBI:61977"/>
        <dbReference type="EC" id="3.1.3.16"/>
    </reaction>
</comment>
<dbReference type="GO" id="GO:0043409">
    <property type="term" value="P:negative regulation of MAPK cascade"/>
    <property type="evidence" value="ECO:0007669"/>
    <property type="project" value="TreeGrafter"/>
</dbReference>
<dbReference type="HOGENOM" id="CLU_027074_11_3_1"/>
<dbReference type="STRING" id="9305.ENSSHAP00000013336"/>
<dbReference type="Pfam" id="PF00782">
    <property type="entry name" value="DSPc"/>
    <property type="match status" value="1"/>
</dbReference>
<dbReference type="GO" id="GO:0033549">
    <property type="term" value="F:MAP kinase phosphatase activity"/>
    <property type="evidence" value="ECO:0007669"/>
    <property type="project" value="TreeGrafter"/>
</dbReference>
<dbReference type="PANTHER" id="PTHR45682:SF2">
    <property type="entry name" value="DUAL SPECIFICITY PROTEIN PHOSPHATASE"/>
    <property type="match status" value="1"/>
</dbReference>
<sequence>MLATISSTNNALSTEAGSCRSVCWEGGSFRPHPDKSTPHWESGRWKMFHKVRDKTPEIDDLQRLLWTQRGPGNHMDEVWPNIYVGDLWAARNLKMLQNQGITHVLNATHGVLGVSTGSSYYCHLPVTYHGIQAFDDPAFDLSAFFHEAANFIQGALDTPGGKVLVHCAMGLSRSATLVLAFLMLRKQLTLVEALRTVSVHRNICPNRGFLSQLRDLDLQLSQQQSKGSGENLMSSATLHRK</sequence>
<dbReference type="PROSITE" id="PS50054">
    <property type="entry name" value="TYR_PHOSPHATASE_DUAL"/>
    <property type="match status" value="1"/>
</dbReference>
<dbReference type="eggNOG" id="KOG1716">
    <property type="taxonomic scope" value="Eukaryota"/>
</dbReference>
<evidence type="ECO:0000256" key="1">
    <source>
        <dbReference type="ARBA" id="ARBA00008601"/>
    </source>
</evidence>
<evidence type="ECO:0000256" key="3">
    <source>
        <dbReference type="ARBA" id="ARBA00022912"/>
    </source>
</evidence>
<gene>
    <name evidence="10" type="primary">LOC100920926</name>
</gene>
<dbReference type="PROSITE" id="PS50056">
    <property type="entry name" value="TYR_PHOSPHATASE_2"/>
    <property type="match status" value="1"/>
</dbReference>
<feature type="active site" description="Phosphocysteine intermediate" evidence="6">
    <location>
        <position position="167"/>
    </location>
</feature>
<dbReference type="RefSeq" id="XP_031812280.1">
    <property type="nucleotide sequence ID" value="XM_031956420.1"/>
</dbReference>
<evidence type="ECO:0000256" key="6">
    <source>
        <dbReference type="PIRSR" id="PIRSR620405-1"/>
    </source>
</evidence>
<dbReference type="OrthoDB" id="10252009at2759"/>
<dbReference type="InterPro" id="IPR020422">
    <property type="entry name" value="TYR_PHOSPHATASE_DUAL_dom"/>
</dbReference>
<keyword evidence="3" id="KW-0904">Protein phosphatase</keyword>
<dbReference type="GO" id="GO:0008138">
    <property type="term" value="F:protein tyrosine/serine/threonine phosphatase activity"/>
    <property type="evidence" value="ECO:0007669"/>
    <property type="project" value="InterPro"/>
</dbReference>
<evidence type="ECO:0000256" key="4">
    <source>
        <dbReference type="ARBA" id="ARBA00047761"/>
    </source>
</evidence>
<name>G3WD31_SARHA</name>
<dbReference type="GO" id="GO:0004722">
    <property type="term" value="F:protein serine/threonine phosphatase activity"/>
    <property type="evidence" value="ECO:0007669"/>
    <property type="project" value="UniProtKB-EC"/>
</dbReference>
<dbReference type="PRINTS" id="PR01909">
    <property type="entry name" value="ADSPHPHTASEA"/>
</dbReference>
<protein>
    <submittedName>
        <fullName evidence="10">Uncharacterized protein</fullName>
    </submittedName>
</protein>
<evidence type="ECO:0000313" key="10">
    <source>
        <dbReference type="Ensembl" id="ENSSHAP00000013336.2"/>
    </source>
</evidence>
<accession>G3WD31</accession>
<dbReference type="InterPro" id="IPR000387">
    <property type="entry name" value="Tyr_Pase_dom"/>
</dbReference>
<dbReference type="GeneTree" id="ENSGT00940000154628"/>
<comment type="catalytic activity">
    <reaction evidence="4">
        <text>O-phospho-L-seryl-[protein] + H2O = L-seryl-[protein] + phosphate</text>
        <dbReference type="Rhea" id="RHEA:20629"/>
        <dbReference type="Rhea" id="RHEA-COMP:9863"/>
        <dbReference type="Rhea" id="RHEA-COMP:11604"/>
        <dbReference type="ChEBI" id="CHEBI:15377"/>
        <dbReference type="ChEBI" id="CHEBI:29999"/>
        <dbReference type="ChEBI" id="CHEBI:43474"/>
        <dbReference type="ChEBI" id="CHEBI:83421"/>
        <dbReference type="EC" id="3.1.3.16"/>
    </reaction>
</comment>
<dbReference type="PROSITE" id="PS00383">
    <property type="entry name" value="TYR_PHOSPHATASE_1"/>
    <property type="match status" value="1"/>
</dbReference>
<evidence type="ECO:0000256" key="2">
    <source>
        <dbReference type="ARBA" id="ARBA00022801"/>
    </source>
</evidence>
<comment type="similarity">
    <text evidence="1">Belongs to the protein-tyrosine phosphatase family. Non-receptor class dual specificity subfamily.</text>
</comment>
<evidence type="ECO:0000256" key="7">
    <source>
        <dbReference type="SAM" id="MobiDB-lite"/>
    </source>
</evidence>
<evidence type="ECO:0000259" key="8">
    <source>
        <dbReference type="PROSITE" id="PS50054"/>
    </source>
</evidence>
<evidence type="ECO:0000259" key="9">
    <source>
        <dbReference type="PROSITE" id="PS50056"/>
    </source>
</evidence>
<dbReference type="InterPro" id="IPR020405">
    <property type="entry name" value="Atypical_DUSP_subfamA"/>
</dbReference>
<dbReference type="SMART" id="SM00195">
    <property type="entry name" value="DSPc"/>
    <property type="match status" value="1"/>
</dbReference>
<feature type="domain" description="Tyrosine specific protein phosphatases" evidence="9">
    <location>
        <begin position="142"/>
        <end position="201"/>
    </location>
</feature>
<reference evidence="10" key="2">
    <citation type="submission" date="2025-08" db="UniProtKB">
        <authorList>
            <consortium name="Ensembl"/>
        </authorList>
    </citation>
    <scope>IDENTIFICATION</scope>
</reference>
<dbReference type="InParanoid" id="G3WD31"/>
<dbReference type="InterPro" id="IPR000340">
    <property type="entry name" value="Dual-sp_phosphatase_cat-dom"/>
</dbReference>
<reference evidence="10 11" key="1">
    <citation type="journal article" date="2011" name="Proc. Natl. Acad. Sci. U.S.A.">
        <title>Genetic diversity and population structure of the endangered marsupial Sarcophilus harrisii (Tasmanian devil).</title>
        <authorList>
            <person name="Miller W."/>
            <person name="Hayes V.M."/>
            <person name="Ratan A."/>
            <person name="Petersen D.C."/>
            <person name="Wittekindt N.E."/>
            <person name="Miller J."/>
            <person name="Walenz B."/>
            <person name="Knight J."/>
            <person name="Qi J."/>
            <person name="Zhao F."/>
            <person name="Wang Q."/>
            <person name="Bedoya-Reina O.C."/>
            <person name="Katiyar N."/>
            <person name="Tomsho L.P."/>
            <person name="Kasson L.M."/>
            <person name="Hardie R.A."/>
            <person name="Woodbridge P."/>
            <person name="Tindall E.A."/>
            <person name="Bertelsen M.F."/>
            <person name="Dixon D."/>
            <person name="Pyecroft S."/>
            <person name="Helgen K.M."/>
            <person name="Lesk A.M."/>
            <person name="Pringle T.H."/>
            <person name="Patterson N."/>
            <person name="Zhang Y."/>
            <person name="Kreiss A."/>
            <person name="Woods G.M."/>
            <person name="Jones M.E."/>
            <person name="Schuster S.C."/>
        </authorList>
    </citation>
    <scope>NUCLEOTIDE SEQUENCE [LARGE SCALE GENOMIC DNA]</scope>
</reference>
<keyword evidence="2" id="KW-0378">Hydrolase</keyword>
<evidence type="ECO:0000256" key="5">
    <source>
        <dbReference type="ARBA" id="ARBA00048336"/>
    </source>
</evidence>
<feature type="region of interest" description="Disordered" evidence="7">
    <location>
        <begin position="222"/>
        <end position="241"/>
    </location>
</feature>
<dbReference type="Ensembl" id="ENSSHAT00000013446.2">
    <property type="protein sequence ID" value="ENSSHAP00000013336.2"/>
    <property type="gene ID" value="ENSSHAG00000011402.2"/>
</dbReference>
<proteinExistence type="inferred from homology"/>
<organism evidence="10 11">
    <name type="scientific">Sarcophilus harrisii</name>
    <name type="common">Tasmanian devil</name>
    <name type="synonym">Sarcophilus laniarius</name>
    <dbReference type="NCBI Taxonomy" id="9305"/>
    <lineage>
        <taxon>Eukaryota</taxon>
        <taxon>Metazoa</taxon>
        <taxon>Chordata</taxon>
        <taxon>Craniata</taxon>
        <taxon>Vertebrata</taxon>
        <taxon>Euteleostomi</taxon>
        <taxon>Mammalia</taxon>
        <taxon>Metatheria</taxon>
        <taxon>Dasyuromorphia</taxon>
        <taxon>Dasyuridae</taxon>
        <taxon>Sarcophilus</taxon>
    </lineage>
</organism>
<dbReference type="GeneID" id="100920926"/>
<dbReference type="InterPro" id="IPR016130">
    <property type="entry name" value="Tyr_Pase_AS"/>
</dbReference>
<dbReference type="Gene3D" id="3.90.190.10">
    <property type="entry name" value="Protein tyrosine phosphatase superfamily"/>
    <property type="match status" value="1"/>
</dbReference>
<dbReference type="PRINTS" id="PR01908">
    <property type="entry name" value="ADSPHPHTASE"/>
</dbReference>
<dbReference type="AlphaFoldDB" id="G3WD31"/>
<keyword evidence="11" id="KW-1185">Reference proteome</keyword>